<sequence>MGQSLGRLKDRYIHFGEGVDQLCGRMTAGLPFDSDRFGVLPPHFPSLITSQMTVQYWDEVVSGFSNYPRGIQSAFPFLLASIIFHEDYLRKNLCENHPIFKSRAFSSNLLLHLQRDAPILSIGTSPVCSLKATGIPLHLAVAQQVRHLKEEVANLRTSMETTLPSTIVREMRQHFVVNGVAPISLHDLDSRISELETRMTARFSSALLDIQIPRTTTEPTTTNGQHNWQTWSWNDGQICHNVLKDWEFPARANAKLLWNLWFFGDKDVGIRPYRLLNKQYDILPQHQMRYTRVRIVMEHLEQLAKEAQLFPSGLTSVSMLEIPAADEVFDTSFAMMLSKLYTRAPKRAEDLSCGTLYNRLCQYRKKNTI</sequence>
<accession>W2Y060</accession>
<dbReference type="AlphaFoldDB" id="W2Y060"/>
<dbReference type="Proteomes" id="UP000018948">
    <property type="component" value="Unassembled WGS sequence"/>
</dbReference>
<proteinExistence type="predicted"/>
<name>W2Y060_PHYNI</name>
<comment type="caution">
    <text evidence="1">The sequence shown here is derived from an EMBL/GenBank/DDBJ whole genome shotgun (WGS) entry which is preliminary data.</text>
</comment>
<protein>
    <submittedName>
        <fullName evidence="1">Uncharacterized protein</fullName>
    </submittedName>
</protein>
<evidence type="ECO:0000313" key="2">
    <source>
        <dbReference type="Proteomes" id="UP000018948"/>
    </source>
</evidence>
<dbReference type="EMBL" id="ANIY01005114">
    <property type="protein sequence ID" value="ETP28117.1"/>
    <property type="molecule type" value="Genomic_DNA"/>
</dbReference>
<reference evidence="1 2" key="1">
    <citation type="submission" date="2013-11" db="EMBL/GenBank/DDBJ databases">
        <title>The Genome Sequence of Phytophthora parasitica P10297.</title>
        <authorList>
            <consortium name="The Broad Institute Genomics Platform"/>
            <person name="Russ C."/>
            <person name="Tyler B."/>
            <person name="Panabieres F."/>
            <person name="Shan W."/>
            <person name="Tripathy S."/>
            <person name="Grunwald N."/>
            <person name="Machado M."/>
            <person name="Johnson C.S."/>
            <person name="Walker B."/>
            <person name="Young S.K."/>
            <person name="Zeng Q."/>
            <person name="Gargeya S."/>
            <person name="Fitzgerald M."/>
            <person name="Haas B."/>
            <person name="Abouelleil A."/>
            <person name="Allen A.W."/>
            <person name="Alvarado L."/>
            <person name="Arachchi H.M."/>
            <person name="Berlin A.M."/>
            <person name="Chapman S.B."/>
            <person name="Gainer-Dewar J."/>
            <person name="Goldberg J."/>
            <person name="Griggs A."/>
            <person name="Gujja S."/>
            <person name="Hansen M."/>
            <person name="Howarth C."/>
            <person name="Imamovic A."/>
            <person name="Ireland A."/>
            <person name="Larimer J."/>
            <person name="McCowan C."/>
            <person name="Murphy C."/>
            <person name="Pearson M."/>
            <person name="Poon T.W."/>
            <person name="Priest M."/>
            <person name="Roberts A."/>
            <person name="Saif S."/>
            <person name="Shea T."/>
            <person name="Sisk P."/>
            <person name="Sykes S."/>
            <person name="Wortman J."/>
            <person name="Nusbaum C."/>
            <person name="Birren B."/>
        </authorList>
    </citation>
    <scope>NUCLEOTIDE SEQUENCE [LARGE SCALE GENOMIC DNA]</scope>
    <source>
        <strain evidence="1 2">P10297</strain>
    </source>
</reference>
<evidence type="ECO:0000313" key="1">
    <source>
        <dbReference type="EMBL" id="ETP28117.1"/>
    </source>
</evidence>
<organism evidence="1 2">
    <name type="scientific">Phytophthora nicotianae P10297</name>
    <dbReference type="NCBI Taxonomy" id="1317064"/>
    <lineage>
        <taxon>Eukaryota</taxon>
        <taxon>Sar</taxon>
        <taxon>Stramenopiles</taxon>
        <taxon>Oomycota</taxon>
        <taxon>Peronosporomycetes</taxon>
        <taxon>Peronosporales</taxon>
        <taxon>Peronosporaceae</taxon>
        <taxon>Phytophthora</taxon>
    </lineage>
</organism>
<gene>
    <name evidence="1" type="ORF">F442_22597</name>
</gene>